<proteinExistence type="predicted"/>
<name>A0A0F5ZNG1_STEMA</name>
<reference evidence="1 2" key="1">
    <citation type="submission" date="2015-03" db="EMBL/GenBank/DDBJ databases">
        <title>Draft genome of Stenotrophomonas maltophila isolated from urine specimen.</title>
        <authorList>
            <person name="Murugan N."/>
            <person name="Malathi J."/>
            <person name="Umashankar V."/>
            <person name="Madhavan H."/>
        </authorList>
    </citation>
    <scope>NUCLEOTIDE SEQUENCE [LARGE SCALE GENOMIC DNA]</scope>
    <source>
        <strain evidence="1 2">JMNMN1</strain>
    </source>
</reference>
<sequence>MATLTESPQGEVWLADRVRGTSPLANAQGLLPDSEREARRLPDLVAARLQFTADGALWATMSPHGGVARVTFDGSRAVRMERFDSPHGLTATSAVPIIADREGNLWVGTNLGLNRFRVRSVHTLAVGPSDPYRSLVWASDGRVYGYGEDLKPYDLRRPLLEGSAAQLQAAARRAPTPIWQFDWVNLARTVAGHTTLIPLPEPFTGQPLHALLFADDDQAWVCTGERGVLHYLHGQWQRETRLPEQACSSLALDANGQLLLGYADGRLRSMGATRIEPPMPTTGCWSARSPRCCTTRTCCWWPVRPGWPPASAMAASCRSTPTWPACWRASPAWLPMRTVTCGSMAVVAWSGWGAITCGGRCVPGSR</sequence>
<dbReference type="AlphaFoldDB" id="A0A0F5ZNG1"/>
<evidence type="ECO:0000313" key="2">
    <source>
        <dbReference type="Proteomes" id="UP000243478"/>
    </source>
</evidence>
<evidence type="ECO:0000313" key="1">
    <source>
        <dbReference type="EMBL" id="KKD57174.1"/>
    </source>
</evidence>
<dbReference type="SUPFAM" id="SSF63829">
    <property type="entry name" value="Calcium-dependent phosphotriesterase"/>
    <property type="match status" value="1"/>
</dbReference>
<gene>
    <name evidence="1" type="ORF">VM57_11920</name>
</gene>
<comment type="caution">
    <text evidence="1">The sequence shown here is derived from an EMBL/GenBank/DDBJ whole genome shotgun (WGS) entry which is preliminary data.</text>
</comment>
<dbReference type="InterPro" id="IPR015943">
    <property type="entry name" value="WD40/YVTN_repeat-like_dom_sf"/>
</dbReference>
<dbReference type="Proteomes" id="UP000243478">
    <property type="component" value="Unassembled WGS sequence"/>
</dbReference>
<dbReference type="EMBL" id="JZRZ01000019">
    <property type="protein sequence ID" value="KKD57174.1"/>
    <property type="molecule type" value="Genomic_DNA"/>
</dbReference>
<dbReference type="Gene3D" id="2.130.10.10">
    <property type="entry name" value="YVTN repeat-like/Quinoprotein amine dehydrogenase"/>
    <property type="match status" value="1"/>
</dbReference>
<accession>A0A0F5ZNG1</accession>
<organism evidence="1 2">
    <name type="scientific">Stenotrophomonas maltophilia</name>
    <name type="common">Pseudomonas maltophilia</name>
    <name type="synonym">Xanthomonas maltophilia</name>
    <dbReference type="NCBI Taxonomy" id="40324"/>
    <lineage>
        <taxon>Bacteria</taxon>
        <taxon>Pseudomonadati</taxon>
        <taxon>Pseudomonadota</taxon>
        <taxon>Gammaproteobacteria</taxon>
        <taxon>Lysobacterales</taxon>
        <taxon>Lysobacteraceae</taxon>
        <taxon>Stenotrophomonas</taxon>
        <taxon>Stenotrophomonas maltophilia group</taxon>
    </lineage>
</organism>
<protein>
    <submittedName>
        <fullName evidence="1">Uncharacterized protein</fullName>
    </submittedName>
</protein>
<dbReference type="PATRIC" id="fig|40324.63.peg.4402"/>